<evidence type="ECO:0000259" key="1">
    <source>
        <dbReference type="Pfam" id="PF20680"/>
    </source>
</evidence>
<comment type="caution">
    <text evidence="2">The sequence shown here is derived from an EMBL/GenBank/DDBJ whole genome shotgun (WGS) entry which is preliminary data.</text>
</comment>
<feature type="domain" description="DUF6817" evidence="1">
    <location>
        <begin position="11"/>
        <end position="94"/>
    </location>
</feature>
<dbReference type="InterPro" id="IPR049202">
    <property type="entry name" value="DUF6817"/>
</dbReference>
<keyword evidence="3" id="KW-1185">Reference proteome</keyword>
<sequence>MSPVQGVRARLRQHGAEAIDHPGGTLYAHLSRVHDSLGRLGLGADVRLAGLAHAVYGTDGFDLALIDPADRATLRDLIGESAERLVYLYGACDRGLTWPRLVGTGEVRNRFTGASERLDSHRLRLFVDLSIVNELDVVEQDPTVAENHGAYFRTLFTSWAPVASARVTAEAERVLDFSTATAG</sequence>
<accession>A0ABU1PT07</accession>
<dbReference type="Pfam" id="PF20680">
    <property type="entry name" value="DUF6817"/>
    <property type="match status" value="1"/>
</dbReference>
<protein>
    <recommendedName>
        <fullName evidence="1">DUF6817 domain-containing protein</fullName>
    </recommendedName>
</protein>
<name>A0ABU1PT07_9PSEU</name>
<dbReference type="EMBL" id="JAVDSG010000001">
    <property type="protein sequence ID" value="MDR6593413.1"/>
    <property type="molecule type" value="Genomic_DNA"/>
</dbReference>
<organism evidence="2 3">
    <name type="scientific">Saccharothrix longispora</name>
    <dbReference type="NCBI Taxonomy" id="33920"/>
    <lineage>
        <taxon>Bacteria</taxon>
        <taxon>Bacillati</taxon>
        <taxon>Actinomycetota</taxon>
        <taxon>Actinomycetes</taxon>
        <taxon>Pseudonocardiales</taxon>
        <taxon>Pseudonocardiaceae</taxon>
        <taxon>Saccharothrix</taxon>
    </lineage>
</organism>
<evidence type="ECO:0000313" key="3">
    <source>
        <dbReference type="Proteomes" id="UP001268819"/>
    </source>
</evidence>
<dbReference type="RefSeq" id="WP_310306099.1">
    <property type="nucleotide sequence ID" value="NZ_BAAAXB010000001.1"/>
</dbReference>
<dbReference type="Proteomes" id="UP001268819">
    <property type="component" value="Unassembled WGS sequence"/>
</dbReference>
<proteinExistence type="predicted"/>
<reference evidence="2 3" key="1">
    <citation type="submission" date="2023-07" db="EMBL/GenBank/DDBJ databases">
        <title>Sequencing the genomes of 1000 actinobacteria strains.</title>
        <authorList>
            <person name="Klenk H.-P."/>
        </authorList>
    </citation>
    <scope>NUCLEOTIDE SEQUENCE [LARGE SCALE GENOMIC DNA]</scope>
    <source>
        <strain evidence="2 3">DSM 43749</strain>
    </source>
</reference>
<gene>
    <name evidence="2" type="ORF">J2S66_001797</name>
</gene>
<evidence type="ECO:0000313" key="2">
    <source>
        <dbReference type="EMBL" id="MDR6593413.1"/>
    </source>
</evidence>